<feature type="transmembrane region" description="Helical" evidence="7">
    <location>
        <begin position="407"/>
        <end position="432"/>
    </location>
</feature>
<dbReference type="InterPro" id="IPR017871">
    <property type="entry name" value="ABC_transporter-like_CS"/>
</dbReference>
<proteinExistence type="predicted"/>
<organism evidence="9 10">
    <name type="scientific">Paragemmobacter straminiformis</name>
    <dbReference type="NCBI Taxonomy" id="2045119"/>
    <lineage>
        <taxon>Bacteria</taxon>
        <taxon>Pseudomonadati</taxon>
        <taxon>Pseudomonadota</taxon>
        <taxon>Alphaproteobacteria</taxon>
        <taxon>Rhodobacterales</taxon>
        <taxon>Paracoccaceae</taxon>
        <taxon>Paragemmobacter</taxon>
    </lineage>
</organism>
<dbReference type="AlphaFoldDB" id="A0A842I4F2"/>
<dbReference type="PANTHER" id="PTHR24221">
    <property type="entry name" value="ATP-BINDING CASSETTE SUB-FAMILY B"/>
    <property type="match status" value="1"/>
</dbReference>
<dbReference type="PROSITE" id="PS00211">
    <property type="entry name" value="ABC_TRANSPORTER_1"/>
    <property type="match status" value="1"/>
</dbReference>
<dbReference type="EMBL" id="JACLQD010000001">
    <property type="protein sequence ID" value="MBC2835012.1"/>
    <property type="molecule type" value="Genomic_DNA"/>
</dbReference>
<evidence type="ECO:0000256" key="4">
    <source>
        <dbReference type="ARBA" id="ARBA00022840"/>
    </source>
</evidence>
<keyword evidence="2 7" id="KW-0812">Transmembrane</keyword>
<keyword evidence="6 7" id="KW-0472">Membrane</keyword>
<dbReference type="InterPro" id="IPR003439">
    <property type="entry name" value="ABC_transporter-like_ATP-bd"/>
</dbReference>
<dbReference type="InterPro" id="IPR036640">
    <property type="entry name" value="ABC1_TM_sf"/>
</dbReference>
<evidence type="ECO:0000313" key="9">
    <source>
        <dbReference type="EMBL" id="MBC2835012.1"/>
    </source>
</evidence>
<sequence length="692" mass="72726">MSNLHPDPALHAAFDPADALAWWPRAALGRALALLAGRSDAAVSTDTPADDEADLSSWTAWACDRLDIRLDRRPVLRADLAAALEAAAPALVWHPSGDGFLLLVGRGRVLAPDGARHRIGVDRLAKAMVPPPHPSLLRQGRRVAALVGGGAALAEALCAADAAGAQVSGLWRLRPAPHATRRAIRHEGLLRYALASLALAFAAQGAEVFLWGLLGAAALSGQAPAGAWLVLLLALAPVLQLSQSLTTDALSRRIAGLVRRRLLAGALCLPDMELRAEGPEGLLSRGMEAQGIETALSALATSAPLALAALGWAVWVLAQGPLAFGLVPLLGAVLVAQAMLFRHFVDRFALWMQASRRLTTRMVSWMIGHRSLSILGTPEEILSSEATGLSAYAEAGKKMDHASLGAFAVLPNGWSILAVAALALVAAGAGAVPQRADMAITLGGILLSARALVSLSGTWAAYAAVRVGLVQMAPLWRARPAAPEARFPPLPKSGTPRLAVQDLPLVRPERGLHLSFRFPVPPKARLWLTGPSGSGKSSLLRLLAKGDTTGGGHVLSAAGPVAPRHAARAVAMVPQFHDNHVLDGSFAFNLLLSRRWPPKPADLEAAENIARQLGLGDLVDRMPAGLFTQLGETGWQLSQGERSRMFLARALLQNAPVVALDESLAALDPETELVCLAELDRVADALVLVRHG</sequence>
<keyword evidence="3" id="KW-0547">Nucleotide-binding</keyword>
<keyword evidence="10" id="KW-1185">Reference proteome</keyword>
<evidence type="ECO:0000256" key="1">
    <source>
        <dbReference type="ARBA" id="ARBA00004651"/>
    </source>
</evidence>
<dbReference type="GO" id="GO:0016887">
    <property type="term" value="F:ATP hydrolysis activity"/>
    <property type="evidence" value="ECO:0007669"/>
    <property type="project" value="InterPro"/>
</dbReference>
<dbReference type="InterPro" id="IPR039421">
    <property type="entry name" value="Type_1_exporter"/>
</dbReference>
<feature type="transmembrane region" description="Helical" evidence="7">
    <location>
        <begin position="225"/>
        <end position="242"/>
    </location>
</feature>
<name>A0A842I4F2_9RHOB</name>
<evidence type="ECO:0000256" key="6">
    <source>
        <dbReference type="ARBA" id="ARBA00023136"/>
    </source>
</evidence>
<feature type="transmembrane region" description="Helical" evidence="7">
    <location>
        <begin position="295"/>
        <end position="316"/>
    </location>
</feature>
<comment type="caution">
    <text evidence="9">The sequence shown here is derived from an EMBL/GenBank/DDBJ whole genome shotgun (WGS) entry which is preliminary data.</text>
</comment>
<dbReference type="RefSeq" id="WP_185796568.1">
    <property type="nucleotide sequence ID" value="NZ_JACLQD010000001.1"/>
</dbReference>
<evidence type="ECO:0000259" key="8">
    <source>
        <dbReference type="Pfam" id="PF00005"/>
    </source>
</evidence>
<dbReference type="InterPro" id="IPR027417">
    <property type="entry name" value="P-loop_NTPase"/>
</dbReference>
<dbReference type="PANTHER" id="PTHR24221:SF654">
    <property type="entry name" value="ATP-BINDING CASSETTE SUB-FAMILY B MEMBER 6"/>
    <property type="match status" value="1"/>
</dbReference>
<keyword evidence="5 7" id="KW-1133">Transmembrane helix</keyword>
<feature type="transmembrane region" description="Helical" evidence="7">
    <location>
        <begin position="189"/>
        <end position="213"/>
    </location>
</feature>
<evidence type="ECO:0000313" key="10">
    <source>
        <dbReference type="Proteomes" id="UP000555411"/>
    </source>
</evidence>
<protein>
    <submittedName>
        <fullName evidence="9">ATP-binding cassette domain-containing protein</fullName>
    </submittedName>
</protein>
<feature type="transmembrane region" description="Helical" evidence="7">
    <location>
        <begin position="438"/>
        <end position="462"/>
    </location>
</feature>
<evidence type="ECO:0000256" key="5">
    <source>
        <dbReference type="ARBA" id="ARBA00022989"/>
    </source>
</evidence>
<evidence type="ECO:0000256" key="7">
    <source>
        <dbReference type="SAM" id="Phobius"/>
    </source>
</evidence>
<dbReference type="Pfam" id="PF00005">
    <property type="entry name" value="ABC_tran"/>
    <property type="match status" value="1"/>
</dbReference>
<feature type="transmembrane region" description="Helical" evidence="7">
    <location>
        <begin position="322"/>
        <end position="341"/>
    </location>
</feature>
<evidence type="ECO:0000256" key="2">
    <source>
        <dbReference type="ARBA" id="ARBA00022692"/>
    </source>
</evidence>
<reference evidence="9 10" key="1">
    <citation type="journal article" date="2017" name="Int. J. Syst. Evol. Microbiol.">
        <title>Gemmobacter straminiformis sp. nov., isolated from an artificial fountain.</title>
        <authorList>
            <person name="Kang J.Y."/>
            <person name="Kim M.J."/>
            <person name="Chun J."/>
            <person name="Son K.P."/>
            <person name="Jahng K.Y."/>
        </authorList>
    </citation>
    <scope>NUCLEOTIDE SEQUENCE [LARGE SCALE GENOMIC DNA]</scope>
    <source>
        <strain evidence="9 10">CAM-8</strain>
    </source>
</reference>
<dbReference type="GO" id="GO:0034040">
    <property type="term" value="F:ATPase-coupled lipid transmembrane transporter activity"/>
    <property type="evidence" value="ECO:0007669"/>
    <property type="project" value="TreeGrafter"/>
</dbReference>
<evidence type="ECO:0000256" key="3">
    <source>
        <dbReference type="ARBA" id="ARBA00022741"/>
    </source>
</evidence>
<dbReference type="GO" id="GO:0005524">
    <property type="term" value="F:ATP binding"/>
    <property type="evidence" value="ECO:0007669"/>
    <property type="project" value="UniProtKB-KW"/>
</dbReference>
<keyword evidence="4 9" id="KW-0067">ATP-binding</keyword>
<comment type="subcellular location">
    <subcellularLocation>
        <location evidence="1">Cell membrane</location>
        <topology evidence="1">Multi-pass membrane protein</topology>
    </subcellularLocation>
</comment>
<feature type="domain" description="ABC transporter" evidence="8">
    <location>
        <begin position="517"/>
        <end position="664"/>
    </location>
</feature>
<dbReference type="GO" id="GO:0005886">
    <property type="term" value="C:plasma membrane"/>
    <property type="evidence" value="ECO:0007669"/>
    <property type="project" value="UniProtKB-SubCell"/>
</dbReference>
<dbReference type="SUPFAM" id="SSF90123">
    <property type="entry name" value="ABC transporter transmembrane region"/>
    <property type="match status" value="1"/>
</dbReference>
<gene>
    <name evidence="9" type="ORF">H7F16_05800</name>
</gene>
<accession>A0A842I4F2</accession>
<dbReference type="Gene3D" id="3.40.50.300">
    <property type="entry name" value="P-loop containing nucleotide triphosphate hydrolases"/>
    <property type="match status" value="1"/>
</dbReference>
<dbReference type="Proteomes" id="UP000555411">
    <property type="component" value="Unassembled WGS sequence"/>
</dbReference>
<dbReference type="SUPFAM" id="SSF52540">
    <property type="entry name" value="P-loop containing nucleoside triphosphate hydrolases"/>
    <property type="match status" value="1"/>
</dbReference>